<dbReference type="SUPFAM" id="SSF47598">
    <property type="entry name" value="Ribbon-helix-helix"/>
    <property type="match status" value="1"/>
</dbReference>
<sequence>MQTKLTLRLDDELIDQAKNYAARSGKSVSQVVADYFRLLPAGNEPTAPQETAPLTCSLRGLLRGAHVDEADYRRHLEEKNR</sequence>
<evidence type="ECO:0000313" key="2">
    <source>
        <dbReference type="Proteomes" id="UP000317155"/>
    </source>
</evidence>
<dbReference type="Proteomes" id="UP000317155">
    <property type="component" value="Unassembled WGS sequence"/>
</dbReference>
<keyword evidence="2" id="KW-1185">Reference proteome</keyword>
<gene>
    <name evidence="1" type="ORF">FL622_11100</name>
</gene>
<dbReference type="EMBL" id="VJVV01000007">
    <property type="protein sequence ID" value="TRO80627.1"/>
    <property type="molecule type" value="Genomic_DNA"/>
</dbReference>
<dbReference type="InterPro" id="IPR045944">
    <property type="entry name" value="DUF6364"/>
</dbReference>
<accession>A0A550JBS5</accession>
<evidence type="ECO:0000313" key="1">
    <source>
        <dbReference type="EMBL" id="TRO80627.1"/>
    </source>
</evidence>
<reference evidence="1 2" key="1">
    <citation type="submission" date="2019-07" db="EMBL/GenBank/DDBJ databases">
        <title>Insights of Desulfuromonas acetexigens electromicrobiology.</title>
        <authorList>
            <person name="Katuri K."/>
            <person name="Sapireddy V."/>
            <person name="Shaw D.R."/>
            <person name="Saikaly P."/>
        </authorList>
    </citation>
    <scope>NUCLEOTIDE SEQUENCE [LARGE SCALE GENOMIC DNA]</scope>
    <source>
        <strain evidence="1 2">2873</strain>
    </source>
</reference>
<name>A0A550JBS5_9BACT</name>
<dbReference type="OrthoDB" id="6198066at2"/>
<dbReference type="AlphaFoldDB" id="A0A550JBS5"/>
<protein>
    <submittedName>
        <fullName evidence="1">Antitoxin</fullName>
    </submittedName>
</protein>
<dbReference type="Pfam" id="PF19891">
    <property type="entry name" value="DUF6364"/>
    <property type="match status" value="1"/>
</dbReference>
<proteinExistence type="predicted"/>
<dbReference type="RefSeq" id="WP_092058263.1">
    <property type="nucleotide sequence ID" value="NZ_FOJJ01000039.1"/>
</dbReference>
<dbReference type="GO" id="GO:0006355">
    <property type="term" value="P:regulation of DNA-templated transcription"/>
    <property type="evidence" value="ECO:0007669"/>
    <property type="project" value="InterPro"/>
</dbReference>
<comment type="caution">
    <text evidence="1">The sequence shown here is derived from an EMBL/GenBank/DDBJ whole genome shotgun (WGS) entry which is preliminary data.</text>
</comment>
<dbReference type="InterPro" id="IPR010985">
    <property type="entry name" value="Ribbon_hlx_hlx"/>
</dbReference>
<organism evidence="1 2">
    <name type="scientific">Trichloromonas acetexigens</name>
    <dbReference type="NCBI Taxonomy" id="38815"/>
    <lineage>
        <taxon>Bacteria</taxon>
        <taxon>Pseudomonadati</taxon>
        <taxon>Thermodesulfobacteriota</taxon>
        <taxon>Desulfuromonadia</taxon>
        <taxon>Desulfuromonadales</taxon>
        <taxon>Trichloromonadaceae</taxon>
        <taxon>Trichloromonas</taxon>
    </lineage>
</organism>